<sequence>MSAPFMSSVMTVKPEWIDYNGHMNMAYYNVLFDTCADEAYELLGLGPDYARTKGFTTYTAEFHICYMRELHEGDRVRVSFQLVDHSDKSFHTYQELHHEDGWLAATGEALGLHIDMSGPKVAPFLPDVAEKFAAMAAAQADLPRPERAGRSIGIRR</sequence>
<dbReference type="Gene3D" id="3.10.129.10">
    <property type="entry name" value="Hotdog Thioesterase"/>
    <property type="match status" value="1"/>
</dbReference>
<evidence type="ECO:0000313" key="2">
    <source>
        <dbReference type="Proteomes" id="UP001255416"/>
    </source>
</evidence>
<gene>
    <name evidence="1" type="ORF">QO231_01915</name>
</gene>
<accession>A0ABU3V8V9</accession>
<dbReference type="Pfam" id="PF13279">
    <property type="entry name" value="4HBT_2"/>
    <property type="match status" value="1"/>
</dbReference>
<keyword evidence="2" id="KW-1185">Reference proteome</keyword>
<protein>
    <submittedName>
        <fullName evidence="1">Thioesterase family protein</fullName>
    </submittedName>
</protein>
<reference evidence="2" key="1">
    <citation type="submission" date="2023-05" db="EMBL/GenBank/DDBJ databases">
        <title>Sedimentitalea sp. nov. JM2-8.</title>
        <authorList>
            <person name="Huang J."/>
        </authorList>
    </citation>
    <scope>NUCLEOTIDE SEQUENCE [LARGE SCALE GENOMIC DNA]</scope>
    <source>
        <strain evidence="2">KHS03</strain>
    </source>
</reference>
<dbReference type="PANTHER" id="PTHR31793:SF2">
    <property type="entry name" value="BLR1345 PROTEIN"/>
    <property type="match status" value="1"/>
</dbReference>
<dbReference type="CDD" id="cd00586">
    <property type="entry name" value="4HBT"/>
    <property type="match status" value="1"/>
</dbReference>
<evidence type="ECO:0000313" key="1">
    <source>
        <dbReference type="EMBL" id="MDU9002604.1"/>
    </source>
</evidence>
<dbReference type="RefSeq" id="WP_316772645.1">
    <property type="nucleotide sequence ID" value="NZ_JASMWN010000001.1"/>
</dbReference>
<dbReference type="EMBL" id="JASMWN010000001">
    <property type="protein sequence ID" value="MDU9002604.1"/>
    <property type="molecule type" value="Genomic_DNA"/>
</dbReference>
<dbReference type="InterPro" id="IPR029069">
    <property type="entry name" value="HotDog_dom_sf"/>
</dbReference>
<dbReference type="Proteomes" id="UP001255416">
    <property type="component" value="Unassembled WGS sequence"/>
</dbReference>
<dbReference type="PANTHER" id="PTHR31793">
    <property type="entry name" value="4-HYDROXYBENZOYL-COA THIOESTERASE FAMILY MEMBER"/>
    <property type="match status" value="1"/>
</dbReference>
<proteinExistence type="predicted"/>
<dbReference type="InterPro" id="IPR050563">
    <property type="entry name" value="4-hydroxybenzoyl-CoA_TE"/>
</dbReference>
<comment type="caution">
    <text evidence="1">The sequence shown here is derived from an EMBL/GenBank/DDBJ whole genome shotgun (WGS) entry which is preliminary data.</text>
</comment>
<dbReference type="SUPFAM" id="SSF54637">
    <property type="entry name" value="Thioesterase/thiol ester dehydrase-isomerase"/>
    <property type="match status" value="1"/>
</dbReference>
<name>A0ABU3V8V9_9RHOB</name>
<organism evidence="1 2">
    <name type="scientific">Sedimentitalea todarodis</name>
    <dbReference type="NCBI Taxonomy" id="1631240"/>
    <lineage>
        <taxon>Bacteria</taxon>
        <taxon>Pseudomonadati</taxon>
        <taxon>Pseudomonadota</taxon>
        <taxon>Alphaproteobacteria</taxon>
        <taxon>Rhodobacterales</taxon>
        <taxon>Paracoccaceae</taxon>
        <taxon>Sedimentitalea</taxon>
    </lineage>
</organism>